<evidence type="ECO:0000256" key="6">
    <source>
        <dbReference type="ARBA" id="ARBA00022692"/>
    </source>
</evidence>
<keyword evidence="10 12" id="KW-0472">Membrane</keyword>
<dbReference type="Proteomes" id="UP001500339">
    <property type="component" value="Unassembled WGS sequence"/>
</dbReference>
<evidence type="ECO:0000256" key="7">
    <source>
        <dbReference type="ARBA" id="ARBA00022729"/>
    </source>
</evidence>
<feature type="transmembrane region" description="Helical" evidence="12">
    <location>
        <begin position="199"/>
        <end position="226"/>
    </location>
</feature>
<dbReference type="PANTHER" id="PTHR43627:SF1">
    <property type="entry name" value="COBALT TRANSPORT PROTEIN CBIM"/>
    <property type="match status" value="1"/>
</dbReference>
<keyword evidence="14" id="KW-1185">Reference proteome</keyword>
<gene>
    <name evidence="12" type="primary">cbiM</name>
    <name evidence="13" type="ORF">GCM10008905_32510</name>
</gene>
<evidence type="ECO:0000313" key="13">
    <source>
        <dbReference type="EMBL" id="GAA0730793.1"/>
    </source>
</evidence>
<feature type="transmembrane region" description="Helical" evidence="12">
    <location>
        <begin position="162"/>
        <end position="187"/>
    </location>
</feature>
<comment type="subcellular location">
    <subcellularLocation>
        <location evidence="1 12">Cell membrane</location>
        <topology evidence="1 12">Multi-pass membrane protein</topology>
    </subcellularLocation>
</comment>
<evidence type="ECO:0000256" key="3">
    <source>
        <dbReference type="ARBA" id="ARBA00022448"/>
    </source>
</evidence>
<feature type="chain" id="PRO_5044938346" description="Cobalt transport protein CbiM" evidence="12">
    <location>
        <begin position="20"/>
        <end position="240"/>
    </location>
</feature>
<comment type="caution">
    <text evidence="13">The sequence shown here is derived from an EMBL/GenBank/DDBJ whole genome shotgun (WGS) entry which is preliminary data.</text>
</comment>
<keyword evidence="7 12" id="KW-0732">Signal</keyword>
<evidence type="ECO:0000256" key="12">
    <source>
        <dbReference type="HAMAP-Rule" id="MF_01462"/>
    </source>
</evidence>
<accession>A0ABN1J748</accession>
<evidence type="ECO:0000256" key="11">
    <source>
        <dbReference type="ARBA" id="ARBA00023285"/>
    </source>
</evidence>
<evidence type="ECO:0000256" key="4">
    <source>
        <dbReference type="ARBA" id="ARBA00022475"/>
    </source>
</evidence>
<proteinExistence type="inferred from homology"/>
<dbReference type="NCBIfam" id="TIGR00123">
    <property type="entry name" value="cbiM"/>
    <property type="match status" value="1"/>
</dbReference>
<feature type="transmembrane region" description="Helical" evidence="12">
    <location>
        <begin position="33"/>
        <end position="51"/>
    </location>
</feature>
<evidence type="ECO:0000313" key="14">
    <source>
        <dbReference type="Proteomes" id="UP001500339"/>
    </source>
</evidence>
<dbReference type="PANTHER" id="PTHR43627">
    <property type="match status" value="1"/>
</dbReference>
<keyword evidence="4 12" id="KW-1003">Cell membrane</keyword>
<name>A0ABN1J748_9CLOT</name>
<keyword evidence="6 12" id="KW-0812">Transmembrane</keyword>
<comment type="function">
    <text evidence="12">Part of the energy-coupling factor (ECF) transporter complex CbiMNOQ involved in cobalt import.</text>
</comment>
<dbReference type="Pfam" id="PF01891">
    <property type="entry name" value="CbiM"/>
    <property type="match status" value="1"/>
</dbReference>
<feature type="transmembrane region" description="Helical" evidence="12">
    <location>
        <begin position="101"/>
        <end position="124"/>
    </location>
</feature>
<feature type="transmembrane region" description="Helical" evidence="12">
    <location>
        <begin position="131"/>
        <end position="150"/>
    </location>
</feature>
<protein>
    <recommendedName>
        <fullName evidence="12">Cobalt transport protein CbiM</fullName>
    </recommendedName>
    <alternativeName>
        <fullName evidence="12">Energy-coupling factor transporter probable substrate-capture protein CbiM</fullName>
        <shortName evidence="12">ECF transporter S component CbiM</shortName>
    </alternativeName>
</protein>
<dbReference type="EMBL" id="BAAACF010000012">
    <property type="protein sequence ID" value="GAA0730793.1"/>
    <property type="molecule type" value="Genomic_DNA"/>
</dbReference>
<evidence type="ECO:0000256" key="8">
    <source>
        <dbReference type="ARBA" id="ARBA00022989"/>
    </source>
</evidence>
<dbReference type="InterPro" id="IPR002751">
    <property type="entry name" value="CbiM/NikMN"/>
</dbReference>
<dbReference type="InterPro" id="IPR018024">
    <property type="entry name" value="CbiM"/>
</dbReference>
<comment type="pathway">
    <text evidence="12">Cofactor biosynthesis; adenosylcobalamin biosynthesis.</text>
</comment>
<keyword evidence="8 12" id="KW-1133">Transmembrane helix</keyword>
<keyword evidence="11 12" id="KW-0170">Cobalt</keyword>
<sequence precursor="true">MKTKFTALMILALVFSANATVNAMHIGEGFLPPTWAGIYFVLAIPFIIIGLKQIREKTGKNKDLKMLLGLVAAYAFILSAMKIPSVTGSCSHPTGTGLSAIIFGPFISSVVGLIVLLFQAILLAHGGITTLGANVVSMAIIGPIVSYLIYIGLKDKNKKLAVFLAAALGDLATYLVTSVQLALAFPAQTGGVVASFQRFFSIFSITQIPLAIVEGLLTVVIFEFIYKYSSKEMEILSEVK</sequence>
<comment type="subunit">
    <text evidence="12">Forms an energy-coupling factor (ECF) transporter complex composed of an ATP-binding protein (A component, CbiO), a transmembrane protein (T component, CbiQ) and 2 possible substrate-capture proteins (S components, CbiM and CbiN) of unknown stoichimetry.</text>
</comment>
<keyword evidence="2 12" id="KW-0171">Cobalt transport</keyword>
<feature type="signal peptide" evidence="12">
    <location>
        <begin position="1"/>
        <end position="19"/>
    </location>
</feature>
<keyword evidence="5 12" id="KW-0169">Cobalamin biosynthesis</keyword>
<evidence type="ECO:0000256" key="5">
    <source>
        <dbReference type="ARBA" id="ARBA00022573"/>
    </source>
</evidence>
<organism evidence="13 14">
    <name type="scientific">Clostridium malenominatum</name>
    <dbReference type="NCBI Taxonomy" id="1539"/>
    <lineage>
        <taxon>Bacteria</taxon>
        <taxon>Bacillati</taxon>
        <taxon>Bacillota</taxon>
        <taxon>Clostridia</taxon>
        <taxon>Eubacteriales</taxon>
        <taxon>Clostridiaceae</taxon>
        <taxon>Clostridium</taxon>
    </lineage>
</organism>
<comment type="similarity">
    <text evidence="12">Belongs to the CbiM family.</text>
</comment>
<reference evidence="13 14" key="1">
    <citation type="journal article" date="2019" name="Int. J. Syst. Evol. Microbiol.">
        <title>The Global Catalogue of Microorganisms (GCM) 10K type strain sequencing project: providing services to taxonomists for standard genome sequencing and annotation.</title>
        <authorList>
            <consortium name="The Broad Institute Genomics Platform"/>
            <consortium name="The Broad Institute Genome Sequencing Center for Infectious Disease"/>
            <person name="Wu L."/>
            <person name="Ma J."/>
        </authorList>
    </citation>
    <scope>NUCLEOTIDE SEQUENCE [LARGE SCALE GENOMIC DNA]</scope>
    <source>
        <strain evidence="13 14">JCM 1405</strain>
    </source>
</reference>
<dbReference type="NCBIfam" id="NF006184">
    <property type="entry name" value="PRK08319.1"/>
    <property type="match status" value="1"/>
</dbReference>
<keyword evidence="9 12" id="KW-0406">Ion transport</keyword>
<evidence type="ECO:0000256" key="10">
    <source>
        <dbReference type="ARBA" id="ARBA00023136"/>
    </source>
</evidence>
<evidence type="ECO:0000256" key="9">
    <source>
        <dbReference type="ARBA" id="ARBA00023065"/>
    </source>
</evidence>
<keyword evidence="3 12" id="KW-0813">Transport</keyword>
<dbReference type="HAMAP" id="MF_01462">
    <property type="entry name" value="CbiM"/>
    <property type="match status" value="1"/>
</dbReference>
<evidence type="ECO:0000256" key="2">
    <source>
        <dbReference type="ARBA" id="ARBA00022426"/>
    </source>
</evidence>
<dbReference type="RefSeq" id="WP_343771425.1">
    <property type="nucleotide sequence ID" value="NZ_BAAACF010000012.1"/>
</dbReference>
<evidence type="ECO:0000256" key="1">
    <source>
        <dbReference type="ARBA" id="ARBA00004651"/>
    </source>
</evidence>
<dbReference type="Gene3D" id="1.10.1760.20">
    <property type="match status" value="1"/>
</dbReference>
<feature type="transmembrane region" description="Helical" evidence="12">
    <location>
        <begin position="63"/>
        <end position="81"/>
    </location>
</feature>